<evidence type="ECO:0000256" key="12">
    <source>
        <dbReference type="HAMAP-Rule" id="MF_00451"/>
    </source>
</evidence>
<dbReference type="InterPro" id="IPR001564">
    <property type="entry name" value="Nucleoside_diP_kinase"/>
</dbReference>
<organism evidence="17 18">
    <name type="scientific">Candidatus Kerfeldbacteria bacterium CG_4_10_14_0_8_um_filter_42_10</name>
    <dbReference type="NCBI Taxonomy" id="2014248"/>
    <lineage>
        <taxon>Bacteria</taxon>
        <taxon>Candidatus Kerfeldiibacteriota</taxon>
    </lineage>
</organism>
<dbReference type="SMART" id="SM00562">
    <property type="entry name" value="NDK"/>
    <property type="match status" value="1"/>
</dbReference>
<evidence type="ECO:0000256" key="11">
    <source>
        <dbReference type="ARBA" id="ARBA00023080"/>
    </source>
</evidence>
<dbReference type="Proteomes" id="UP000230779">
    <property type="component" value="Unassembled WGS sequence"/>
</dbReference>
<evidence type="ECO:0000256" key="5">
    <source>
        <dbReference type="ARBA" id="ARBA00022679"/>
    </source>
</evidence>
<dbReference type="PROSITE" id="PS51374">
    <property type="entry name" value="NDPK_LIKE"/>
    <property type="match status" value="1"/>
</dbReference>
<dbReference type="AlphaFoldDB" id="A0A2M7RKX5"/>
<reference evidence="17 18" key="1">
    <citation type="submission" date="2017-09" db="EMBL/GenBank/DDBJ databases">
        <title>Depth-based differentiation of microbial function through sediment-hosted aquifers and enrichment of novel symbionts in the deep terrestrial subsurface.</title>
        <authorList>
            <person name="Probst A.J."/>
            <person name="Ladd B."/>
            <person name="Jarett J.K."/>
            <person name="Geller-Mcgrath D.E."/>
            <person name="Sieber C.M."/>
            <person name="Emerson J.B."/>
            <person name="Anantharaman K."/>
            <person name="Thomas B.C."/>
            <person name="Malmstrom R."/>
            <person name="Stieglmeier M."/>
            <person name="Klingl A."/>
            <person name="Woyke T."/>
            <person name="Ryan C.M."/>
            <person name="Banfield J.F."/>
        </authorList>
    </citation>
    <scope>NUCLEOTIDE SEQUENCE [LARGE SCALE GENOMIC DNA]</scope>
    <source>
        <strain evidence="17">CG_4_10_14_0_8_um_filter_42_10</strain>
    </source>
</reference>
<dbReference type="GO" id="GO:0006241">
    <property type="term" value="P:CTP biosynthetic process"/>
    <property type="evidence" value="ECO:0007669"/>
    <property type="project" value="UniProtKB-UniRule"/>
</dbReference>
<evidence type="ECO:0000256" key="4">
    <source>
        <dbReference type="ARBA" id="ARBA00017632"/>
    </source>
</evidence>
<evidence type="ECO:0000256" key="3">
    <source>
        <dbReference type="ARBA" id="ARBA00012966"/>
    </source>
</evidence>
<keyword evidence="8 12" id="KW-0418">Kinase</keyword>
<protein>
    <recommendedName>
        <fullName evidence="4 12">Nucleoside diphosphate kinase</fullName>
        <shortName evidence="12">NDK</shortName>
        <shortName evidence="12">NDP kinase</shortName>
        <ecNumber evidence="3 12">2.7.4.6</ecNumber>
    </recommendedName>
    <alternativeName>
        <fullName evidence="12">Nucleoside-2-P kinase</fullName>
    </alternativeName>
</protein>
<dbReference type="InterPro" id="IPR034907">
    <property type="entry name" value="NDK-like_dom"/>
</dbReference>
<dbReference type="GO" id="GO:0046872">
    <property type="term" value="F:metal ion binding"/>
    <property type="evidence" value="ECO:0007669"/>
    <property type="project" value="UniProtKB-KW"/>
</dbReference>
<keyword evidence="12" id="KW-0597">Phosphoprotein</keyword>
<keyword evidence="11 12" id="KW-0546">Nucleotide metabolism</keyword>
<dbReference type="HAMAP" id="MF_00451">
    <property type="entry name" value="NDP_kinase"/>
    <property type="match status" value="1"/>
</dbReference>
<dbReference type="PANTHER" id="PTHR11349">
    <property type="entry name" value="NUCLEOSIDE DIPHOSPHATE KINASE"/>
    <property type="match status" value="1"/>
</dbReference>
<evidence type="ECO:0000256" key="8">
    <source>
        <dbReference type="ARBA" id="ARBA00022777"/>
    </source>
</evidence>
<dbReference type="GO" id="GO:0006183">
    <property type="term" value="P:GTP biosynthetic process"/>
    <property type="evidence" value="ECO:0007669"/>
    <property type="project" value="UniProtKB-UniRule"/>
</dbReference>
<comment type="caution">
    <text evidence="17">The sequence shown here is derived from an EMBL/GenBank/DDBJ whole genome shotgun (WGS) entry which is preliminary data.</text>
</comment>
<evidence type="ECO:0000313" key="17">
    <source>
        <dbReference type="EMBL" id="PIY97036.1"/>
    </source>
</evidence>
<evidence type="ECO:0000256" key="13">
    <source>
        <dbReference type="PROSITE-ProRule" id="PRU00706"/>
    </source>
</evidence>
<name>A0A2M7RKX5_9BACT</name>
<dbReference type="NCBIfam" id="NF001908">
    <property type="entry name" value="PRK00668.1"/>
    <property type="match status" value="1"/>
</dbReference>
<feature type="binding site" evidence="12 13">
    <location>
        <position position="10"/>
    </location>
    <ligand>
        <name>ATP</name>
        <dbReference type="ChEBI" id="CHEBI:30616"/>
    </ligand>
</feature>
<dbReference type="PRINTS" id="PR01243">
    <property type="entry name" value="NUCDPKINASE"/>
</dbReference>
<proteinExistence type="inferred from homology"/>
<evidence type="ECO:0000256" key="2">
    <source>
        <dbReference type="ARBA" id="ARBA00008142"/>
    </source>
</evidence>
<feature type="binding site" evidence="12 13">
    <location>
        <position position="92"/>
    </location>
    <ligand>
        <name>ATP</name>
        <dbReference type="ChEBI" id="CHEBI:30616"/>
    </ligand>
</feature>
<evidence type="ECO:0000256" key="15">
    <source>
        <dbReference type="RuleBase" id="RU004013"/>
    </source>
</evidence>
<keyword evidence="7 12" id="KW-0547">Nucleotide-binding</keyword>
<comment type="function">
    <text evidence="12">Major role in the synthesis of nucleoside triphosphates other than ATP. The ATP gamma phosphate is transferred to the NDP beta phosphate via a ping-pong mechanism, using a phosphorylated active-site intermediate.</text>
</comment>
<sequence length="160" mass="18206">MKERTLIIIKPDALQRNLLGEVVTRFERKGLKIVGLKMFSIDDTLIAEHYEHHKDKPFFEDLKKFMQSSPVVVMVLEGHSAINAVRLIVGPTTGREADAGSIRGDFSMSKGHNIVHASDSKETAEQEIYRFFNEDELFNYQKLDFSAVYDESERQELGGA</sequence>
<comment type="catalytic activity">
    <reaction evidence="12 15">
        <text>a 2'-deoxyribonucleoside 5'-diphosphate + ATP = a 2'-deoxyribonucleoside 5'-triphosphate + ADP</text>
        <dbReference type="Rhea" id="RHEA:44640"/>
        <dbReference type="ChEBI" id="CHEBI:30616"/>
        <dbReference type="ChEBI" id="CHEBI:61560"/>
        <dbReference type="ChEBI" id="CHEBI:73316"/>
        <dbReference type="ChEBI" id="CHEBI:456216"/>
        <dbReference type="EC" id="2.7.4.6"/>
    </reaction>
</comment>
<dbReference type="GO" id="GO:0005524">
    <property type="term" value="F:ATP binding"/>
    <property type="evidence" value="ECO:0007669"/>
    <property type="project" value="UniProtKB-UniRule"/>
</dbReference>
<dbReference type="InterPro" id="IPR023005">
    <property type="entry name" value="Nucleoside_diP_kinase_AS"/>
</dbReference>
<dbReference type="Pfam" id="PF00334">
    <property type="entry name" value="NDK"/>
    <property type="match status" value="1"/>
</dbReference>
<dbReference type="EMBL" id="PFMD01000021">
    <property type="protein sequence ID" value="PIY97036.1"/>
    <property type="molecule type" value="Genomic_DNA"/>
</dbReference>
<keyword evidence="10 12" id="KW-0460">Magnesium</keyword>
<evidence type="ECO:0000256" key="7">
    <source>
        <dbReference type="ARBA" id="ARBA00022741"/>
    </source>
</evidence>
<dbReference type="EC" id="2.7.4.6" evidence="3 12"/>
<feature type="binding site" evidence="12 13">
    <location>
        <position position="103"/>
    </location>
    <ligand>
        <name>ATP</name>
        <dbReference type="ChEBI" id="CHEBI:30616"/>
    </ligand>
</feature>
<keyword evidence="12" id="KW-0963">Cytoplasm</keyword>
<comment type="catalytic activity">
    <reaction evidence="12">
        <text>a ribonucleoside 5'-diphosphate + ATP = a ribonucleoside 5'-triphosphate + ADP</text>
        <dbReference type="Rhea" id="RHEA:18113"/>
        <dbReference type="ChEBI" id="CHEBI:30616"/>
        <dbReference type="ChEBI" id="CHEBI:57930"/>
        <dbReference type="ChEBI" id="CHEBI:61557"/>
        <dbReference type="ChEBI" id="CHEBI:456216"/>
        <dbReference type="EC" id="2.7.4.6"/>
    </reaction>
</comment>
<dbReference type="InterPro" id="IPR036850">
    <property type="entry name" value="NDK-like_dom_sf"/>
</dbReference>
<keyword evidence="5 12" id="KW-0808">Transferase</keyword>
<comment type="similarity">
    <text evidence="2 12 13 14">Belongs to the NDK family.</text>
</comment>
<dbReference type="FunFam" id="3.30.70.141:FF:000003">
    <property type="entry name" value="Nucleoside diphosphate kinase"/>
    <property type="match status" value="1"/>
</dbReference>
<comment type="subcellular location">
    <subcellularLocation>
        <location evidence="12">Cytoplasm</location>
    </subcellularLocation>
</comment>
<dbReference type="GO" id="GO:0005737">
    <property type="term" value="C:cytoplasm"/>
    <property type="evidence" value="ECO:0007669"/>
    <property type="project" value="UniProtKB-SubCell"/>
</dbReference>
<accession>A0A2M7RKX5</accession>
<dbReference type="GO" id="GO:0004550">
    <property type="term" value="F:nucleoside diphosphate kinase activity"/>
    <property type="evidence" value="ECO:0007669"/>
    <property type="project" value="UniProtKB-UniRule"/>
</dbReference>
<feature type="binding site" evidence="12 13">
    <location>
        <position position="58"/>
    </location>
    <ligand>
        <name>ATP</name>
        <dbReference type="ChEBI" id="CHEBI:30616"/>
    </ligand>
</feature>
<evidence type="ECO:0000256" key="10">
    <source>
        <dbReference type="ARBA" id="ARBA00022842"/>
    </source>
</evidence>
<evidence type="ECO:0000256" key="9">
    <source>
        <dbReference type="ARBA" id="ARBA00022840"/>
    </source>
</evidence>
<evidence type="ECO:0000313" key="18">
    <source>
        <dbReference type="Proteomes" id="UP000230779"/>
    </source>
</evidence>
<gene>
    <name evidence="12" type="primary">ndk</name>
    <name evidence="17" type="ORF">COY66_01725</name>
</gene>
<feature type="binding site" evidence="12 13">
    <location>
        <position position="113"/>
    </location>
    <ligand>
        <name>ATP</name>
        <dbReference type="ChEBI" id="CHEBI:30616"/>
    </ligand>
</feature>
<feature type="active site" description="Pros-phosphohistidine intermediate" evidence="12 13">
    <location>
        <position position="116"/>
    </location>
</feature>
<feature type="domain" description="Nucleoside diphosphate kinase-like" evidence="16">
    <location>
        <begin position="2"/>
        <end position="139"/>
    </location>
</feature>
<evidence type="ECO:0000259" key="16">
    <source>
        <dbReference type="SMART" id="SM00562"/>
    </source>
</evidence>
<dbReference type="SUPFAM" id="SSF54919">
    <property type="entry name" value="Nucleoside diphosphate kinase, NDK"/>
    <property type="match status" value="1"/>
</dbReference>
<feature type="binding site" evidence="12 13">
    <location>
        <position position="86"/>
    </location>
    <ligand>
        <name>ATP</name>
        <dbReference type="ChEBI" id="CHEBI:30616"/>
    </ligand>
</feature>
<keyword evidence="9 12" id="KW-0067">ATP-binding</keyword>
<comment type="cofactor">
    <cofactor evidence="1 12">
        <name>Mg(2+)</name>
        <dbReference type="ChEBI" id="CHEBI:18420"/>
    </cofactor>
</comment>
<dbReference type="GO" id="GO:0006228">
    <property type="term" value="P:UTP biosynthetic process"/>
    <property type="evidence" value="ECO:0007669"/>
    <property type="project" value="UniProtKB-UniRule"/>
</dbReference>
<dbReference type="Gene3D" id="3.30.70.141">
    <property type="entry name" value="Nucleoside diphosphate kinase-like domain"/>
    <property type="match status" value="1"/>
</dbReference>
<keyword evidence="6 12" id="KW-0479">Metal-binding</keyword>
<dbReference type="CDD" id="cd04413">
    <property type="entry name" value="NDPk_I"/>
    <property type="match status" value="1"/>
</dbReference>
<dbReference type="PROSITE" id="PS00469">
    <property type="entry name" value="NDPK"/>
    <property type="match status" value="1"/>
</dbReference>
<evidence type="ECO:0000256" key="14">
    <source>
        <dbReference type="RuleBase" id="RU004011"/>
    </source>
</evidence>
<evidence type="ECO:0000256" key="1">
    <source>
        <dbReference type="ARBA" id="ARBA00001946"/>
    </source>
</evidence>
<evidence type="ECO:0000256" key="6">
    <source>
        <dbReference type="ARBA" id="ARBA00022723"/>
    </source>
</evidence>
<comment type="subunit">
    <text evidence="12">Homotetramer.</text>
</comment>